<proteinExistence type="predicted"/>
<evidence type="ECO:0000313" key="7">
    <source>
        <dbReference type="Proteomes" id="UP000027265"/>
    </source>
</evidence>
<protein>
    <recommendedName>
        <fullName evidence="5">MYND-type domain-containing protein</fullName>
    </recommendedName>
</protein>
<dbReference type="STRING" id="933084.A0A067Q731"/>
<dbReference type="AlphaFoldDB" id="A0A067Q731"/>
<dbReference type="Pfam" id="PF01753">
    <property type="entry name" value="zf-MYND"/>
    <property type="match status" value="1"/>
</dbReference>
<keyword evidence="3" id="KW-0862">Zinc</keyword>
<sequence length="635" mass="71284">MAAYQKVMLRLKRNPKEFLACAQRGNLPEAIALGNFWQDFPELLSLGLLDVFFHHTDDSKAPIDSSANHMDKPVQLAFASFVGLAKVGEFWDAGLLDESKVLKAWPGIFTWSEYFFVARVLPVGVPDGLRQGTMDSIASTWYGFLKNANVRQAMADTPGAIELATHLWIREGTGSVPSFATIPVTSSMFDSLLKFADDSALDRVVEAMDGKVDNIAQIALNRLRAAIKGPNLDAMEMLIFTDTINTLCREPRNGLRDAFLRFNVIHWVTKGLAAISTNIVSAPDPKSLAAMLSCLGFLSNYIESTDGFTWVLQSINAGLISAYADCSPVFNKVDLSDREDIIIPIFDDIIPRYMVFRSVVCAVDGAIFSVDQSNRRGKLERSPAGDAWRKFYALTLERRAFLAQHHLLKDKAIICDNTKCQRMDDKNAFRKCSACLCTFYCSKECQAIAWKQGDHKSMCKLKQQERIEHKAESITKQDIRFLHHLTLQDGARNLPHLRALAAREFPGIPYHSLVISINYNFLPPTFSLKPIDTYTGQNIRGTTNGEDRHHALVQKTKEHPGKYVLVEAMISFGEGDQLILTLAKGDYWDSKDGYDELVADEMDQMMARIIVDNIMKNLGSQVKHSESRRSRRRNP</sequence>
<keyword evidence="7" id="KW-1185">Reference proteome</keyword>
<evidence type="ECO:0000256" key="4">
    <source>
        <dbReference type="PROSITE-ProRule" id="PRU00134"/>
    </source>
</evidence>
<keyword evidence="1" id="KW-0479">Metal-binding</keyword>
<dbReference type="InParanoid" id="A0A067Q731"/>
<evidence type="ECO:0000256" key="3">
    <source>
        <dbReference type="ARBA" id="ARBA00022833"/>
    </source>
</evidence>
<dbReference type="PROSITE" id="PS50865">
    <property type="entry name" value="ZF_MYND_2"/>
    <property type="match status" value="1"/>
</dbReference>
<dbReference type="EMBL" id="KL197711">
    <property type="protein sequence ID" value="KDQ62799.1"/>
    <property type="molecule type" value="Genomic_DNA"/>
</dbReference>
<evidence type="ECO:0000256" key="1">
    <source>
        <dbReference type="ARBA" id="ARBA00022723"/>
    </source>
</evidence>
<organism evidence="6 7">
    <name type="scientific">Jaapia argillacea MUCL 33604</name>
    <dbReference type="NCBI Taxonomy" id="933084"/>
    <lineage>
        <taxon>Eukaryota</taxon>
        <taxon>Fungi</taxon>
        <taxon>Dikarya</taxon>
        <taxon>Basidiomycota</taxon>
        <taxon>Agaricomycotina</taxon>
        <taxon>Agaricomycetes</taxon>
        <taxon>Agaricomycetidae</taxon>
        <taxon>Jaapiales</taxon>
        <taxon>Jaapiaceae</taxon>
        <taxon>Jaapia</taxon>
    </lineage>
</organism>
<accession>A0A067Q731</accession>
<evidence type="ECO:0000256" key="2">
    <source>
        <dbReference type="ARBA" id="ARBA00022771"/>
    </source>
</evidence>
<dbReference type="GO" id="GO:0008270">
    <property type="term" value="F:zinc ion binding"/>
    <property type="evidence" value="ECO:0007669"/>
    <property type="project" value="UniProtKB-KW"/>
</dbReference>
<feature type="domain" description="MYND-type" evidence="5">
    <location>
        <begin position="417"/>
        <end position="459"/>
    </location>
</feature>
<dbReference type="HOGENOM" id="CLU_027660_0_0_1"/>
<gene>
    <name evidence="6" type="ORF">JAAARDRAFT_54674</name>
</gene>
<dbReference type="Proteomes" id="UP000027265">
    <property type="component" value="Unassembled WGS sequence"/>
</dbReference>
<dbReference type="Gene3D" id="6.10.140.2220">
    <property type="match status" value="1"/>
</dbReference>
<reference evidence="7" key="1">
    <citation type="journal article" date="2014" name="Proc. Natl. Acad. Sci. U.S.A.">
        <title>Extensive sampling of basidiomycete genomes demonstrates inadequacy of the white-rot/brown-rot paradigm for wood decay fungi.</title>
        <authorList>
            <person name="Riley R."/>
            <person name="Salamov A.A."/>
            <person name="Brown D.W."/>
            <person name="Nagy L.G."/>
            <person name="Floudas D."/>
            <person name="Held B.W."/>
            <person name="Levasseur A."/>
            <person name="Lombard V."/>
            <person name="Morin E."/>
            <person name="Otillar R."/>
            <person name="Lindquist E.A."/>
            <person name="Sun H."/>
            <person name="LaButti K.M."/>
            <person name="Schmutz J."/>
            <person name="Jabbour D."/>
            <person name="Luo H."/>
            <person name="Baker S.E."/>
            <person name="Pisabarro A.G."/>
            <person name="Walton J.D."/>
            <person name="Blanchette R.A."/>
            <person name="Henrissat B."/>
            <person name="Martin F."/>
            <person name="Cullen D."/>
            <person name="Hibbett D.S."/>
            <person name="Grigoriev I.V."/>
        </authorList>
    </citation>
    <scope>NUCLEOTIDE SEQUENCE [LARGE SCALE GENOMIC DNA]</scope>
    <source>
        <strain evidence="7">MUCL 33604</strain>
    </source>
</reference>
<evidence type="ECO:0000313" key="6">
    <source>
        <dbReference type="EMBL" id="KDQ62799.1"/>
    </source>
</evidence>
<name>A0A067Q731_9AGAM</name>
<evidence type="ECO:0000259" key="5">
    <source>
        <dbReference type="PROSITE" id="PS50865"/>
    </source>
</evidence>
<dbReference type="InterPro" id="IPR002893">
    <property type="entry name" value="Znf_MYND"/>
</dbReference>
<dbReference type="SUPFAM" id="SSF144232">
    <property type="entry name" value="HIT/MYND zinc finger-like"/>
    <property type="match status" value="1"/>
</dbReference>
<keyword evidence="2 4" id="KW-0863">Zinc-finger</keyword>
<dbReference type="OrthoDB" id="3040823at2759"/>